<dbReference type="CDD" id="cd09604">
    <property type="entry name" value="M1_APN_like"/>
    <property type="match status" value="1"/>
</dbReference>
<dbReference type="InterPro" id="IPR027268">
    <property type="entry name" value="Peptidase_M4/M1_CTD_sf"/>
</dbReference>
<dbReference type="Gene3D" id="2.60.120.260">
    <property type="entry name" value="Galactose-binding domain-like"/>
    <property type="match status" value="1"/>
</dbReference>
<evidence type="ECO:0000313" key="5">
    <source>
        <dbReference type="Proteomes" id="UP000622552"/>
    </source>
</evidence>
<feature type="signal peptide" evidence="2">
    <location>
        <begin position="1"/>
        <end position="28"/>
    </location>
</feature>
<dbReference type="EMBL" id="JADOUF010000001">
    <property type="protein sequence ID" value="MBG6141248.1"/>
    <property type="molecule type" value="Genomic_DNA"/>
</dbReference>
<dbReference type="SUPFAM" id="SSF55486">
    <property type="entry name" value="Metalloproteases ('zincins'), catalytic domain"/>
    <property type="match status" value="1"/>
</dbReference>
<dbReference type="Gene3D" id="1.10.390.10">
    <property type="entry name" value="Neutral Protease Domain 2"/>
    <property type="match status" value="1"/>
</dbReference>
<dbReference type="InterPro" id="IPR034015">
    <property type="entry name" value="M1_LTA4H"/>
</dbReference>
<dbReference type="Gene3D" id="2.60.40.10">
    <property type="entry name" value="Immunoglobulins"/>
    <property type="match status" value="1"/>
</dbReference>
<feature type="binding site" evidence="1">
    <location>
        <position position="561"/>
    </location>
    <ligand>
        <name>Zn(2+)</name>
        <dbReference type="ChEBI" id="CHEBI:29105"/>
        <note>catalytic</note>
    </ligand>
</feature>
<evidence type="ECO:0000313" key="4">
    <source>
        <dbReference type="EMBL" id="MBG6141248.1"/>
    </source>
</evidence>
<dbReference type="PANTHER" id="PTHR45726">
    <property type="entry name" value="LEUKOTRIENE A-4 HYDROLASE"/>
    <property type="match status" value="1"/>
</dbReference>
<feature type="binding site" evidence="1">
    <location>
        <position position="580"/>
    </location>
    <ligand>
        <name>Zn(2+)</name>
        <dbReference type="ChEBI" id="CHEBI:29105"/>
        <note>catalytic</note>
    </ligand>
</feature>
<dbReference type="InterPro" id="IPR015919">
    <property type="entry name" value="Cadherin-like_sf"/>
</dbReference>
<dbReference type="InterPro" id="IPR014782">
    <property type="entry name" value="Peptidase_M1_dom"/>
</dbReference>
<evidence type="ECO:0000256" key="1">
    <source>
        <dbReference type="PIRSR" id="PIRSR634015-3"/>
    </source>
</evidence>
<accession>A0A8J7GQ39</accession>
<dbReference type="SUPFAM" id="SSF49313">
    <property type="entry name" value="Cadherin-like"/>
    <property type="match status" value="1"/>
</dbReference>
<dbReference type="Pfam" id="PF01433">
    <property type="entry name" value="Peptidase_M1"/>
    <property type="match status" value="1"/>
</dbReference>
<protein>
    <recommendedName>
        <fullName evidence="3">Dystroglycan-type cadherin-like domain-containing protein</fullName>
    </recommendedName>
</protein>
<gene>
    <name evidence="4" type="ORF">IW245_007442</name>
</gene>
<dbReference type="GO" id="GO:0005975">
    <property type="term" value="P:carbohydrate metabolic process"/>
    <property type="evidence" value="ECO:0007669"/>
    <property type="project" value="UniProtKB-ARBA"/>
</dbReference>
<dbReference type="GO" id="GO:0016020">
    <property type="term" value="C:membrane"/>
    <property type="evidence" value="ECO:0007669"/>
    <property type="project" value="InterPro"/>
</dbReference>
<feature type="domain" description="Dystroglycan-type cadherin-like" evidence="3">
    <location>
        <begin position="188"/>
        <end position="277"/>
    </location>
</feature>
<keyword evidence="1" id="KW-0862">Zinc</keyword>
<feature type="chain" id="PRO_5035250037" description="Dystroglycan-type cadherin-like domain-containing protein" evidence="2">
    <location>
        <begin position="29"/>
        <end position="692"/>
    </location>
</feature>
<comment type="caution">
    <text evidence="4">The sequence shown here is derived from an EMBL/GenBank/DDBJ whole genome shotgun (WGS) entry which is preliminary data.</text>
</comment>
<reference evidence="4" key="1">
    <citation type="submission" date="2020-11" db="EMBL/GenBank/DDBJ databases">
        <title>Sequencing the genomes of 1000 actinobacteria strains.</title>
        <authorList>
            <person name="Klenk H.-P."/>
        </authorList>
    </citation>
    <scope>NUCLEOTIDE SEQUENCE</scope>
    <source>
        <strain evidence="4">DSM 45356</strain>
    </source>
</reference>
<name>A0A8J7GQ39_9ACTN</name>
<evidence type="ECO:0000256" key="2">
    <source>
        <dbReference type="SAM" id="SignalP"/>
    </source>
</evidence>
<keyword evidence="5" id="KW-1185">Reference proteome</keyword>
<dbReference type="InterPro" id="IPR013783">
    <property type="entry name" value="Ig-like_fold"/>
</dbReference>
<dbReference type="SMART" id="SM00736">
    <property type="entry name" value="CADG"/>
    <property type="match status" value="1"/>
</dbReference>
<sequence length="692" mass="71859">MRRTVMGATLLLAAGLLGSLGAASPAAAADCTSQVVANGGFESGTTPWTATSGVVSAATTAEPAHGGTQIAWLDGYGSTHTDTLSQSLTLPAGCTAATLTYWLHIDTKETGSTVYDKLTAQVGSTTVASYSNVNAATGYVQRTVNMTSYIGQTVTLKFTGTEDSSLATNFVIDDVSLTLTGGGGGQSPTVTNPGNQSSTVNQAASLQIQATDPQGDALTYSATGLPAGLGINASTGLISGTPTATGSSSVTVTAKDPGNNSGTATFTWTVNGASNDPTRTPASPVYTVSLTSNSDGHSWTGHVSTGFTNASPTALPEVYLRLWDNWHGSCPTTPITVTNVTGGTPSALSVNCTALKITLPTPLAQGQSGTIGYDLRIDVPSGADRFGYDGAYNMIGNAVPVLAVRDAAGWHLDPYTNNGESFYSLISDWDVTLVHPTSLLTPATGSSTETTSGSNTTTHATATKVRDFAWAAGPFSKLTGTSGNGVIVNTYGVSGISSADLNSMHSLAKSAVDAHSARFGNYPYAELDAVIDNNFWFGGMEYPGFVLDLVSSTALPHEIAHQWFYGIVGDDQYATPWLDEGFTDYATDLYRGIDGSGCSISWASSAEKLTNNMGYWDAHSSRYSTVVYGYGKCTLHDLRRLIGTTAMTTLLHDYAASHWYGVSTVADFKVAAQAAAGSTDLTSFWANHRVEG</sequence>
<evidence type="ECO:0000259" key="3">
    <source>
        <dbReference type="SMART" id="SM00736"/>
    </source>
</evidence>
<dbReference type="RefSeq" id="WP_197007694.1">
    <property type="nucleotide sequence ID" value="NZ_BONS01000029.1"/>
</dbReference>
<dbReference type="AlphaFoldDB" id="A0A8J7GQ39"/>
<dbReference type="GO" id="GO:0008270">
    <property type="term" value="F:zinc ion binding"/>
    <property type="evidence" value="ECO:0007669"/>
    <property type="project" value="InterPro"/>
</dbReference>
<feature type="binding site" evidence="1">
    <location>
        <position position="557"/>
    </location>
    <ligand>
        <name>Zn(2+)</name>
        <dbReference type="ChEBI" id="CHEBI:29105"/>
        <note>catalytic</note>
    </ligand>
</feature>
<dbReference type="Proteomes" id="UP000622552">
    <property type="component" value="Unassembled WGS sequence"/>
</dbReference>
<keyword evidence="2" id="KW-0732">Signal</keyword>
<dbReference type="GO" id="GO:0008237">
    <property type="term" value="F:metallopeptidase activity"/>
    <property type="evidence" value="ECO:0007669"/>
    <property type="project" value="InterPro"/>
</dbReference>
<comment type="cofactor">
    <cofactor evidence="1">
        <name>Zn(2+)</name>
        <dbReference type="ChEBI" id="CHEBI:29105"/>
    </cofactor>
    <text evidence="1">Binds 1 zinc ion per subunit.</text>
</comment>
<organism evidence="4 5">
    <name type="scientific">Longispora fulva</name>
    <dbReference type="NCBI Taxonomy" id="619741"/>
    <lineage>
        <taxon>Bacteria</taxon>
        <taxon>Bacillati</taxon>
        <taxon>Actinomycetota</taxon>
        <taxon>Actinomycetes</taxon>
        <taxon>Micromonosporales</taxon>
        <taxon>Micromonosporaceae</taxon>
        <taxon>Longispora</taxon>
    </lineage>
</organism>
<keyword evidence="1" id="KW-0479">Metal-binding</keyword>
<dbReference type="Pfam" id="PF05345">
    <property type="entry name" value="He_PIG"/>
    <property type="match status" value="1"/>
</dbReference>
<dbReference type="InterPro" id="IPR006644">
    <property type="entry name" value="Cadg"/>
</dbReference>
<proteinExistence type="predicted"/>
<dbReference type="PANTHER" id="PTHR45726:SF3">
    <property type="entry name" value="LEUKOTRIENE A-4 HYDROLASE"/>
    <property type="match status" value="1"/>
</dbReference>
<dbReference type="GO" id="GO:0005509">
    <property type="term" value="F:calcium ion binding"/>
    <property type="evidence" value="ECO:0007669"/>
    <property type="project" value="InterPro"/>
</dbReference>